<name>A0ABW4E8E5_9LACO</name>
<dbReference type="NCBIfam" id="TIGR03715">
    <property type="entry name" value="KxYKxGKxW"/>
    <property type="match status" value="1"/>
</dbReference>
<keyword evidence="3" id="KW-1133">Transmembrane helix</keyword>
<keyword evidence="6" id="KW-1185">Reference proteome</keyword>
<evidence type="ECO:0000313" key="5">
    <source>
        <dbReference type="EMBL" id="MFD1484725.1"/>
    </source>
</evidence>
<evidence type="ECO:0000313" key="6">
    <source>
        <dbReference type="Proteomes" id="UP001597252"/>
    </source>
</evidence>
<feature type="transmembrane region" description="Helical" evidence="3">
    <location>
        <begin position="21"/>
        <end position="43"/>
    </location>
</feature>
<dbReference type="InterPro" id="IPR001633">
    <property type="entry name" value="EAL_dom"/>
</dbReference>
<dbReference type="SUPFAM" id="SSF141868">
    <property type="entry name" value="EAL domain-like"/>
    <property type="match status" value="1"/>
</dbReference>
<dbReference type="RefSeq" id="WP_379896217.1">
    <property type="nucleotide sequence ID" value="NZ_JBHTON010000014.1"/>
</dbReference>
<feature type="compositionally biased region" description="Low complexity" evidence="2">
    <location>
        <begin position="461"/>
        <end position="484"/>
    </location>
</feature>
<keyword evidence="3" id="KW-0472">Membrane</keyword>
<keyword evidence="1" id="KW-0732">Signal</keyword>
<organism evidence="5 6">
    <name type="scientific">Lacticaseibacillus baoqingensis</name>
    <dbReference type="NCBI Taxonomy" id="2486013"/>
    <lineage>
        <taxon>Bacteria</taxon>
        <taxon>Bacillati</taxon>
        <taxon>Bacillota</taxon>
        <taxon>Bacilli</taxon>
        <taxon>Lactobacillales</taxon>
        <taxon>Lactobacillaceae</taxon>
        <taxon>Lacticaseibacillus</taxon>
    </lineage>
</organism>
<keyword evidence="3" id="KW-0812">Transmembrane</keyword>
<dbReference type="InterPro" id="IPR035919">
    <property type="entry name" value="EAL_sf"/>
</dbReference>
<comment type="caution">
    <text evidence="5">The sequence shown here is derived from an EMBL/GenBank/DDBJ whole genome shotgun (WGS) entry which is preliminary data.</text>
</comment>
<protein>
    <submittedName>
        <fullName evidence="5">EAL domain-containing protein</fullName>
    </submittedName>
</protein>
<dbReference type="Pfam" id="PF00563">
    <property type="entry name" value="EAL"/>
    <property type="match status" value="1"/>
</dbReference>
<dbReference type="Gene3D" id="3.20.20.450">
    <property type="entry name" value="EAL domain"/>
    <property type="match status" value="1"/>
</dbReference>
<feature type="compositionally biased region" description="Gly residues" evidence="2">
    <location>
        <begin position="978"/>
        <end position="987"/>
    </location>
</feature>
<sequence length="1579" mass="159393">MRAINKETKVRFKLYKDGKNWVAAGIATAVILPVALFSATLLAPPASVRATSSDAGYVYKGSSDAQVVAQVMQGIANGTVYDATPTGSSSVLVEQQDIATLAAAHLHLTLNGDRWTISAAKDATKADLNTVLSQVGFPSAAALQNPTAPANMQAILNFVAASGILSVNGGTTDHPGAVKTSWMNNSLISGDDFSMGTTGTLNQSNKPVGSTGYGAVISGILTVPSADNAPMPASKILLTDSGYITGQTNIPNTVLDEAKAGGFTFSDGSMADSLRALKTAVTTIDNSFGSATAAATQDQYNSYIYNLDFKTATRDANGNYVFTLDSSKLNATTQYSLNFTNKDAYQGGNVVIHVTGGNEVNLSRMTHFGSDNTGFLTNGSKLVLSVPNGNTVDVSDVDGVADAGSLVLLAPQSDIITTVGGYAGFVGAINGDGSGNGYVVPSDPNNPVNIPTGGGKTPPATDTNTGKTPPTNTGDTPTGDHTTNQPQTKKVIATQTIHYTYGDGVTGNAADLPKDTTETTTITDDGQGHIKVDTPFKIAVKTQAIKVTAANGDVTTYSGTADNRGWDEQTLITQAKAVPDGDALHHTITVTYYPSTSTKHKTLTVTDVVDYDFADGSSGDPHLLPTDYNRNVTVSYVETTDSQGDVSYSDWQITKGIDKLVVPTVSGYVAKADDDIDDAGILAMLQANGPAIPTLFTDVDYAMVAVGGLQGSGSGVPDPVFEPTGEVGGLQGSGSGVPDPVFEPTGEVGGVQGSGSGVPDPVFEPTGEVGGVQGSGSGVPDPVFEPTGEVGGLQGSGSGVPDPVFEPTGEVGGVQGSGSGVPDPVFEPTGEVGGVQGSGSGVPDPVFEPTGEVGGVQGSGSGVPDPVFEPTGEVGGLQGSGSGVPDPVFEPTGEVGGVQGSGSGVPDPVFEPTGEVGGVQGSGSGVPDPVFEPTGEVGGLQGSGSGVPDPVFEPTGEVGGVQGSGSGVPDPVFEPTGEVGGVQGSGSGVPDPVFEPTGEVGDGVQSWTISEVPDDAPHVTPSDGQTTPPSDGQTTPPSDGQTTPPSNGQTPPPSDGQTTPPSDGQTTPPSDGQTTPPSDGQTTPPSDGQTTPPSNGQTTPPSDGQTTPPSDGQTTPPSDGQTTPPSDGQTTPPSNGQTTPPSNGQTTPPSDGQTTPPSDGQTTPPSDGQTTPPSGGQTTPPSDGQTTPPSDGQTTPPSDGQTTPPSDGQTTPPTANVTTPPTTGTTTPLTGNATPTPTPAAPASAAPTTPAGQVTPNVATPQQGVVAPPLQSQTITMVDATQAPTAAVGEQAVANADQNGIAPAAAPQAKQALSDIPTLSTAATPAATPADPVTPPVDFRDDSAELTHGNIFTAGGAPGMADYTFFSQPVMNTATNSVDHYELLLRVWDSKQGGWHLPASFGIPASMEAHLMARAVAQLDVKNVSINFTPAQFLDDDTQKALTSLAQSKDVGHVTVELGTVPDATVAASAKTYQDAGITVTLDNLGNQGSTTEVAPVADQVDNLKVSLRGMRQNGDDLTQITKNLAAWQKVAQAHGNLLEVEGLETADELAVTNALGITHVQGYYFSRPAMPGTRADLM</sequence>
<evidence type="ECO:0000256" key="3">
    <source>
        <dbReference type="SAM" id="Phobius"/>
    </source>
</evidence>
<evidence type="ECO:0000259" key="4">
    <source>
        <dbReference type="PROSITE" id="PS50883"/>
    </source>
</evidence>
<dbReference type="PROSITE" id="PS50883">
    <property type="entry name" value="EAL"/>
    <property type="match status" value="1"/>
</dbReference>
<dbReference type="InterPro" id="IPR052690">
    <property type="entry name" value="Antho-RFamide"/>
</dbReference>
<feature type="compositionally biased region" description="Polar residues" evidence="2">
    <location>
        <begin position="1252"/>
        <end position="1263"/>
    </location>
</feature>
<dbReference type="Proteomes" id="UP001597252">
    <property type="component" value="Unassembled WGS sequence"/>
</dbReference>
<dbReference type="EMBL" id="JBHTON010000014">
    <property type="protein sequence ID" value="MFD1484725.1"/>
    <property type="molecule type" value="Genomic_DNA"/>
</dbReference>
<evidence type="ECO:0000256" key="2">
    <source>
        <dbReference type="SAM" id="MobiDB-lite"/>
    </source>
</evidence>
<dbReference type="SMART" id="SM00052">
    <property type="entry name" value="EAL"/>
    <property type="match status" value="1"/>
</dbReference>
<gene>
    <name evidence="5" type="ORF">ACFQ5J_05730</name>
</gene>
<dbReference type="PANTHER" id="PTHR31709:SF3">
    <property type="entry name" value="LEUCINE ZIPPER PROTEIN 4-RELATED"/>
    <property type="match status" value="1"/>
</dbReference>
<feature type="compositionally biased region" description="Polar residues" evidence="2">
    <location>
        <begin position="1022"/>
        <end position="1166"/>
    </location>
</feature>
<feature type="compositionally biased region" description="Polar residues" evidence="2">
    <location>
        <begin position="1185"/>
        <end position="1209"/>
    </location>
</feature>
<proteinExistence type="predicted"/>
<evidence type="ECO:0000256" key="1">
    <source>
        <dbReference type="ARBA" id="ARBA00022729"/>
    </source>
</evidence>
<accession>A0ABW4E8E5</accession>
<feature type="region of interest" description="Disordered" evidence="2">
    <location>
        <begin position="959"/>
        <end position="1264"/>
    </location>
</feature>
<feature type="domain" description="EAL" evidence="4">
    <location>
        <begin position="1344"/>
        <end position="1579"/>
    </location>
</feature>
<feature type="compositionally biased region" description="Low complexity" evidence="2">
    <location>
        <begin position="1167"/>
        <end position="1184"/>
    </location>
</feature>
<dbReference type="PANTHER" id="PTHR31709">
    <property type="entry name" value="LEUCINE ZIPPER PROTEIN 4-RELATED"/>
    <property type="match status" value="1"/>
</dbReference>
<feature type="region of interest" description="Disordered" evidence="2">
    <location>
        <begin position="441"/>
        <end position="488"/>
    </location>
</feature>
<dbReference type="Pfam" id="PF19258">
    <property type="entry name" value="KxYKxGKxW_sig"/>
    <property type="match status" value="1"/>
</dbReference>
<dbReference type="CDD" id="cd01948">
    <property type="entry name" value="EAL"/>
    <property type="match status" value="1"/>
</dbReference>
<feature type="compositionally biased region" description="Low complexity" evidence="2">
    <location>
        <begin position="1210"/>
        <end position="1251"/>
    </location>
</feature>
<reference evidence="6" key="1">
    <citation type="journal article" date="2019" name="Int. J. Syst. Evol. Microbiol.">
        <title>The Global Catalogue of Microorganisms (GCM) 10K type strain sequencing project: providing services to taxonomists for standard genome sequencing and annotation.</title>
        <authorList>
            <consortium name="The Broad Institute Genomics Platform"/>
            <consortium name="The Broad Institute Genome Sequencing Center for Infectious Disease"/>
            <person name="Wu L."/>
            <person name="Ma J."/>
        </authorList>
    </citation>
    <scope>NUCLEOTIDE SEQUENCE [LARGE SCALE GENOMIC DNA]</scope>
    <source>
        <strain evidence="6">CCM 8903</strain>
    </source>
</reference>
<dbReference type="InterPro" id="IPR022263">
    <property type="entry name" value="KxYKxGKxW"/>
</dbReference>